<dbReference type="KEGG" id="tom:BWR18_17965"/>
<evidence type="ECO:0008006" key="3">
    <source>
        <dbReference type="Google" id="ProtNLM"/>
    </source>
</evidence>
<dbReference type="Gene3D" id="2.30.130.30">
    <property type="entry name" value="Hypothetical protein"/>
    <property type="match status" value="1"/>
</dbReference>
<dbReference type="SUPFAM" id="SSF88697">
    <property type="entry name" value="PUA domain-like"/>
    <property type="match status" value="1"/>
</dbReference>
<reference evidence="1 2" key="1">
    <citation type="submission" date="2017-01" db="EMBL/GenBank/DDBJ databases">
        <title>Complete genome of Tateyamaria omphalii DOK1-4 isolated from seawater in Dokdo.</title>
        <authorList>
            <person name="Kim J.H."/>
            <person name="Chi W.-J."/>
        </authorList>
    </citation>
    <scope>NUCLEOTIDE SEQUENCE [LARGE SCALE GENOMIC DNA]</scope>
    <source>
        <strain evidence="1 2">DOK1-4</strain>
    </source>
</reference>
<sequence length="173" mass="18781">MHDLPRIALSVRQPSAWAIIAGHKPIENRTMGSIRAGRMGLGRIALHAAAGLKEDEFRYLYWRLEKHGVRCPHPADLPRGAIIGSVEVTGIITDSDSEWFGGAAGLTLKDPEPCDPIPAPGTLGYFEWSPGGTLAPPARWMQNWGTAAPDAQTNDLFPDAPIAFAKPPKRPWS</sequence>
<dbReference type="RefSeq" id="WP_076629789.1">
    <property type="nucleotide sequence ID" value="NZ_CP019312.1"/>
</dbReference>
<dbReference type="Proteomes" id="UP000186336">
    <property type="component" value="Chromosome"/>
</dbReference>
<dbReference type="EMBL" id="CP019312">
    <property type="protein sequence ID" value="APX13355.1"/>
    <property type="molecule type" value="Genomic_DNA"/>
</dbReference>
<dbReference type="STRING" id="299262.BWR18_17965"/>
<protein>
    <recommendedName>
        <fullName evidence="3">ASCH domain-containing protein</fullName>
    </recommendedName>
</protein>
<proteinExistence type="predicted"/>
<keyword evidence="2" id="KW-1185">Reference proteome</keyword>
<organism evidence="1 2">
    <name type="scientific">Tateyamaria omphalii</name>
    <dbReference type="NCBI Taxonomy" id="299262"/>
    <lineage>
        <taxon>Bacteria</taxon>
        <taxon>Pseudomonadati</taxon>
        <taxon>Pseudomonadota</taxon>
        <taxon>Alphaproteobacteria</taxon>
        <taxon>Rhodobacterales</taxon>
        <taxon>Roseobacteraceae</taxon>
        <taxon>Tateyamaria</taxon>
    </lineage>
</organism>
<evidence type="ECO:0000313" key="1">
    <source>
        <dbReference type="EMBL" id="APX13355.1"/>
    </source>
</evidence>
<evidence type="ECO:0000313" key="2">
    <source>
        <dbReference type="Proteomes" id="UP000186336"/>
    </source>
</evidence>
<accession>A0A1P8MZ39</accession>
<dbReference type="AlphaFoldDB" id="A0A1P8MZ39"/>
<name>A0A1P8MZ39_9RHOB</name>
<gene>
    <name evidence="1" type="ORF">BWR18_17965</name>
</gene>
<dbReference type="InterPro" id="IPR015947">
    <property type="entry name" value="PUA-like_sf"/>
</dbReference>